<keyword evidence="3" id="KW-0804">Transcription</keyword>
<dbReference type="Gene3D" id="4.10.1240.50">
    <property type="match status" value="1"/>
</dbReference>
<feature type="compositionally biased region" description="Polar residues" evidence="5">
    <location>
        <begin position="165"/>
        <end position="178"/>
    </location>
</feature>
<dbReference type="InterPro" id="IPR000949">
    <property type="entry name" value="ELM2_dom"/>
</dbReference>
<dbReference type="InterPro" id="IPR000679">
    <property type="entry name" value="Znf_GATA"/>
</dbReference>
<evidence type="ECO:0008006" key="10">
    <source>
        <dbReference type="Google" id="ProtNLM"/>
    </source>
</evidence>
<evidence type="ECO:0000256" key="3">
    <source>
        <dbReference type="ARBA" id="ARBA00023163"/>
    </source>
</evidence>
<evidence type="ECO:0000256" key="2">
    <source>
        <dbReference type="ARBA" id="ARBA00023015"/>
    </source>
</evidence>
<feature type="compositionally biased region" description="Polar residues" evidence="5">
    <location>
        <begin position="413"/>
        <end position="430"/>
    </location>
</feature>
<feature type="domain" description="SANT" evidence="7">
    <location>
        <begin position="71"/>
        <end position="142"/>
    </location>
</feature>
<feature type="compositionally biased region" description="Low complexity" evidence="5">
    <location>
        <begin position="251"/>
        <end position="263"/>
    </location>
</feature>
<sequence>MTMDSDLLMYLRAARSMAAFAGMCDGGCPEDGANAASRDDTTINALDVLHDSGYDPGRALQALVKCPVPKGIDKKWSEEETKRFVKGLRQFGKNFFRIRKDLLPHRDTVSLRLVKRRPLWHVHVGFQPEVVEFYYLWKKTPGANNNRPHRRRRQGSLRRIRNTRNSRGGTTAAATENRPSPHPCEKKPDETSSVTEDDNESEEDSDSRDAHYRCSHCFTTSSKDWQAGGKDKQMLCWDCRAYLRKTNELPPLTAPAATATTPPAEGPDQSPQRMRTRNKGSKEPASNRARGKRETPEPKTPVKQSGYAANDKLGASSNGPSTPGKKKGKNDTASKSRKRTQDKLEEIDQDDKDAGCIFKKKRDRADSPASITSDSGSVNEDVDHPDTSQDNSNSADLSTGAAAPLAPVAGVSTIVSSSTSNPIQEPTSAKSAVKPEDDHIRQAASGSFSRADAPQCVYSPPRGHQRKEKPHQTDTLKFNPAGLQFAQHQEMKKDPPPIKEELMQPKKEEFQEELKEPQAIHSPPLHLAPAFDQKPAFKPELVVPKVLADYNDEPLGLTRGLQVEKPIIKEELDSSNDASLLSISSKEDSSSQPSSHSVGNYKDNSMYLHSNISLKESISFGKRLPRPIGNGSNS</sequence>
<dbReference type="AlphaFoldDB" id="U4UXK8"/>
<evidence type="ECO:0000259" key="7">
    <source>
        <dbReference type="PROSITE" id="PS51293"/>
    </source>
</evidence>
<dbReference type="GO" id="GO:0003714">
    <property type="term" value="F:transcription corepressor activity"/>
    <property type="evidence" value="ECO:0007669"/>
    <property type="project" value="TreeGrafter"/>
</dbReference>
<dbReference type="Gene3D" id="1.10.10.60">
    <property type="entry name" value="Homeodomain-like"/>
    <property type="match status" value="1"/>
</dbReference>
<dbReference type="OrthoDB" id="6147534at2759"/>
<keyword evidence="2" id="KW-0805">Transcription regulation</keyword>
<dbReference type="GO" id="GO:0005634">
    <property type="term" value="C:nucleus"/>
    <property type="evidence" value="ECO:0007669"/>
    <property type="project" value="UniProtKB-SubCell"/>
</dbReference>
<gene>
    <name evidence="8" type="ORF">D910_12356</name>
</gene>
<reference evidence="8 9" key="1">
    <citation type="journal article" date="2013" name="Genome Biol.">
        <title>Draft genome of the mountain pine beetle, Dendroctonus ponderosae Hopkins, a major forest pest.</title>
        <authorList>
            <person name="Keeling C.I."/>
            <person name="Yuen M.M."/>
            <person name="Liao N.Y."/>
            <person name="Docking T.R."/>
            <person name="Chan S.K."/>
            <person name="Taylor G.A."/>
            <person name="Palmquist D.L."/>
            <person name="Jackman S.D."/>
            <person name="Nguyen A."/>
            <person name="Li M."/>
            <person name="Henderson H."/>
            <person name="Janes J.K."/>
            <person name="Zhao Y."/>
            <person name="Pandoh P."/>
            <person name="Moore R."/>
            <person name="Sperling F.A."/>
            <person name="Huber D.P."/>
            <person name="Birol I."/>
            <person name="Jones S.J."/>
            <person name="Bohlmann J."/>
        </authorList>
    </citation>
    <scope>NUCLEOTIDE SEQUENCE</scope>
</reference>
<dbReference type="EMBL" id="KB632404">
    <property type="protein sequence ID" value="ERL95086.1"/>
    <property type="molecule type" value="Genomic_DNA"/>
</dbReference>
<evidence type="ECO:0000313" key="8">
    <source>
        <dbReference type="EMBL" id="ERL95086.1"/>
    </source>
</evidence>
<name>U4UXK8_DENPD</name>
<dbReference type="SUPFAM" id="SSF57716">
    <property type="entry name" value="Glucocorticoid receptor-like (DNA-binding domain)"/>
    <property type="match status" value="1"/>
</dbReference>
<comment type="subcellular location">
    <subcellularLocation>
        <location evidence="1">Nucleus</location>
    </subcellularLocation>
</comment>
<evidence type="ECO:0000259" key="6">
    <source>
        <dbReference type="PROSITE" id="PS51156"/>
    </source>
</evidence>
<dbReference type="PROSITE" id="PS51293">
    <property type="entry name" value="SANT"/>
    <property type="match status" value="1"/>
</dbReference>
<feature type="compositionally biased region" description="Polar residues" evidence="5">
    <location>
        <begin position="388"/>
        <end position="397"/>
    </location>
</feature>
<dbReference type="PANTHER" id="PTHR13859:SF11">
    <property type="entry name" value="GRUNGE, ISOFORM J"/>
    <property type="match status" value="1"/>
</dbReference>
<feature type="compositionally biased region" description="Acidic residues" evidence="5">
    <location>
        <begin position="195"/>
        <end position="206"/>
    </location>
</feature>
<feature type="compositionally biased region" description="Basic and acidic residues" evidence="5">
    <location>
        <begin position="489"/>
        <end position="518"/>
    </location>
</feature>
<feature type="compositionally biased region" description="Low complexity" evidence="5">
    <location>
        <begin position="575"/>
        <end position="597"/>
    </location>
</feature>
<feature type="domain" description="ELM2" evidence="6">
    <location>
        <begin position="1"/>
        <end position="67"/>
    </location>
</feature>
<proteinExistence type="predicted"/>
<dbReference type="PANTHER" id="PTHR13859">
    <property type="entry name" value="ATROPHIN-RELATED"/>
    <property type="match status" value="1"/>
</dbReference>
<feature type="region of interest" description="Disordered" evidence="5">
    <location>
        <begin position="251"/>
        <end position="401"/>
    </location>
</feature>
<dbReference type="SUPFAM" id="SSF46689">
    <property type="entry name" value="Homeodomain-like"/>
    <property type="match status" value="1"/>
</dbReference>
<dbReference type="STRING" id="77166.U4UXK8"/>
<protein>
    <recommendedName>
        <fullName evidence="10">GATA-type domain-containing protein</fullName>
    </recommendedName>
</protein>
<dbReference type="PROSITE" id="PS51156">
    <property type="entry name" value="ELM2"/>
    <property type="match status" value="1"/>
</dbReference>
<evidence type="ECO:0000256" key="4">
    <source>
        <dbReference type="ARBA" id="ARBA00023242"/>
    </source>
</evidence>
<feature type="region of interest" description="Disordered" evidence="5">
    <location>
        <begin position="142"/>
        <end position="210"/>
    </location>
</feature>
<evidence type="ECO:0000256" key="5">
    <source>
        <dbReference type="SAM" id="MobiDB-lite"/>
    </source>
</evidence>
<dbReference type="CDD" id="cd00202">
    <property type="entry name" value="ZnF_GATA"/>
    <property type="match status" value="1"/>
</dbReference>
<evidence type="ECO:0000256" key="1">
    <source>
        <dbReference type="ARBA" id="ARBA00004123"/>
    </source>
</evidence>
<feature type="region of interest" description="Disordered" evidence="5">
    <location>
        <begin position="413"/>
        <end position="532"/>
    </location>
</feature>
<dbReference type="SMART" id="SM00401">
    <property type="entry name" value="ZnF_GATA"/>
    <property type="match status" value="1"/>
</dbReference>
<evidence type="ECO:0000313" key="9">
    <source>
        <dbReference type="Proteomes" id="UP000030742"/>
    </source>
</evidence>
<feature type="compositionally biased region" description="Polar residues" evidence="5">
    <location>
        <begin position="369"/>
        <end position="378"/>
    </location>
</feature>
<organism evidence="8 9">
    <name type="scientific">Dendroctonus ponderosae</name>
    <name type="common">Mountain pine beetle</name>
    <dbReference type="NCBI Taxonomy" id="77166"/>
    <lineage>
        <taxon>Eukaryota</taxon>
        <taxon>Metazoa</taxon>
        <taxon>Ecdysozoa</taxon>
        <taxon>Arthropoda</taxon>
        <taxon>Hexapoda</taxon>
        <taxon>Insecta</taxon>
        <taxon>Pterygota</taxon>
        <taxon>Neoptera</taxon>
        <taxon>Endopterygota</taxon>
        <taxon>Coleoptera</taxon>
        <taxon>Polyphaga</taxon>
        <taxon>Cucujiformia</taxon>
        <taxon>Curculionidae</taxon>
        <taxon>Scolytinae</taxon>
        <taxon>Dendroctonus</taxon>
    </lineage>
</organism>
<dbReference type="InterPro" id="IPR009057">
    <property type="entry name" value="Homeodomain-like_sf"/>
</dbReference>
<feature type="compositionally biased region" description="Basic residues" evidence="5">
    <location>
        <begin position="147"/>
        <end position="164"/>
    </location>
</feature>
<dbReference type="GO" id="GO:0043565">
    <property type="term" value="F:sequence-specific DNA binding"/>
    <property type="evidence" value="ECO:0007669"/>
    <property type="project" value="InterPro"/>
</dbReference>
<dbReference type="Proteomes" id="UP000030742">
    <property type="component" value="Unassembled WGS sequence"/>
</dbReference>
<feature type="compositionally biased region" description="Basic and acidic residues" evidence="5">
    <location>
        <begin position="329"/>
        <end position="346"/>
    </location>
</feature>
<keyword evidence="4" id="KW-0539">Nucleus</keyword>
<feature type="region of interest" description="Disordered" evidence="5">
    <location>
        <begin position="570"/>
        <end position="603"/>
    </location>
</feature>
<dbReference type="CDD" id="cd11661">
    <property type="entry name" value="SANT_MTA3_like"/>
    <property type="match status" value="1"/>
</dbReference>
<dbReference type="InterPro" id="IPR017884">
    <property type="entry name" value="SANT_dom"/>
</dbReference>
<accession>U4UXK8</accession>